<dbReference type="Pfam" id="PF07738">
    <property type="entry name" value="Sad1_UNC"/>
    <property type="match status" value="2"/>
</dbReference>
<feature type="compositionally biased region" description="Basic residues" evidence="6">
    <location>
        <begin position="298"/>
        <end position="307"/>
    </location>
</feature>
<dbReference type="EMBL" id="JABCKV010000029">
    <property type="protein sequence ID" value="KAG5645933.1"/>
    <property type="molecule type" value="Genomic_DNA"/>
</dbReference>
<feature type="compositionally biased region" description="Acidic residues" evidence="6">
    <location>
        <begin position="283"/>
        <end position="293"/>
    </location>
</feature>
<dbReference type="PROSITE" id="PS51469">
    <property type="entry name" value="SUN"/>
    <property type="match status" value="1"/>
</dbReference>
<evidence type="ECO:0000256" key="2">
    <source>
        <dbReference type="ARBA" id="ARBA00022692"/>
    </source>
</evidence>
<dbReference type="Gene3D" id="2.60.120.260">
    <property type="entry name" value="Galactose-binding domain-like"/>
    <property type="match status" value="1"/>
</dbReference>
<feature type="compositionally biased region" description="Polar residues" evidence="6">
    <location>
        <begin position="143"/>
        <end position="152"/>
    </location>
</feature>
<evidence type="ECO:0000256" key="4">
    <source>
        <dbReference type="ARBA" id="ARBA00023136"/>
    </source>
</evidence>
<reference evidence="9" key="1">
    <citation type="submission" date="2020-07" db="EMBL/GenBank/DDBJ databases">
        <authorList>
            <person name="Nieuwenhuis M."/>
            <person name="Van De Peppel L.J.J."/>
        </authorList>
    </citation>
    <scope>NUCLEOTIDE SEQUENCE</scope>
    <source>
        <strain evidence="9">AP01</strain>
        <tissue evidence="9">Mycelium</tissue>
    </source>
</reference>
<feature type="compositionally biased region" description="Polar residues" evidence="6">
    <location>
        <begin position="97"/>
        <end position="119"/>
    </location>
</feature>
<feature type="compositionally biased region" description="Polar residues" evidence="6">
    <location>
        <begin position="243"/>
        <end position="255"/>
    </location>
</feature>
<feature type="compositionally biased region" description="Basic and acidic residues" evidence="6">
    <location>
        <begin position="380"/>
        <end position="390"/>
    </location>
</feature>
<keyword evidence="10" id="KW-1185">Reference proteome</keyword>
<dbReference type="PANTHER" id="PTHR12911">
    <property type="entry name" value="SAD1/UNC-84-LIKE PROTEIN-RELATED"/>
    <property type="match status" value="1"/>
</dbReference>
<keyword evidence="5" id="KW-0175">Coiled coil</keyword>
<evidence type="ECO:0000313" key="10">
    <source>
        <dbReference type="Proteomes" id="UP000775547"/>
    </source>
</evidence>
<feature type="compositionally biased region" description="Acidic residues" evidence="6">
    <location>
        <begin position="334"/>
        <end position="344"/>
    </location>
</feature>
<organism evidence="9 10">
    <name type="scientific">Asterophora parasitica</name>
    <dbReference type="NCBI Taxonomy" id="117018"/>
    <lineage>
        <taxon>Eukaryota</taxon>
        <taxon>Fungi</taxon>
        <taxon>Dikarya</taxon>
        <taxon>Basidiomycota</taxon>
        <taxon>Agaricomycotina</taxon>
        <taxon>Agaricomycetes</taxon>
        <taxon>Agaricomycetidae</taxon>
        <taxon>Agaricales</taxon>
        <taxon>Tricholomatineae</taxon>
        <taxon>Lyophyllaceae</taxon>
        <taxon>Asterophora</taxon>
    </lineage>
</organism>
<protein>
    <recommendedName>
        <fullName evidence="8">SUN domain-containing protein</fullName>
    </recommendedName>
</protein>
<keyword evidence="2 7" id="KW-0812">Transmembrane</keyword>
<dbReference type="PANTHER" id="PTHR12911:SF8">
    <property type="entry name" value="KLAROID PROTEIN-RELATED"/>
    <property type="match status" value="1"/>
</dbReference>
<evidence type="ECO:0000313" key="9">
    <source>
        <dbReference type="EMBL" id="KAG5645933.1"/>
    </source>
</evidence>
<feature type="region of interest" description="Disordered" evidence="6">
    <location>
        <begin position="880"/>
        <end position="901"/>
    </location>
</feature>
<sequence length="983" mass="108939">MSFSSTPLHQNRRLDHNTFHKKPPSNGQRSVQEPLPPTSYSYGAPTSGSRSPPKPSSPARPNDDDELALAQFARIKQRDLASRHGGPKTFTAPPNPETWSVKDTSVNIASAFQQAATDMSNPNSSWASSSSRPANVPRGTSVEYESQAQQATRRLAPPPPKGLRATTQRKPPSKTPSYRHVPDSEGEEDRTANGRGKSPFDAVIDSAKRAVHTATYYVQKMGPGEPSKEKDPSYDYEAEEQEFQNSQISQISTQAPAPRRKNHLTGKRSSISLDNKAYQPGQSDEEESEEESENEGKPRRKKKKKKDTKGLTLPVISPDKQRKRRAKGSKGNPAEEEEVEEEPSGSEANQSTERISAQRAIEMRNSQPPDRQPSFPRASIPRDLRPHNEPDASMDIEQGLDSIPEVDEDDVNDIPSHQTQQQQRRSVSRGPPPAWSIGRVLGRIVKFVTSMFRMLGVFTLTFFTGLFYLIGGTFGTLLVTLILRPFEWVYRAPVAKYMVLGLILSSIFVLREPLLYYVPSGPRISFPRSHTHTPVYTPPDVPAADISELAARLQRIEIALASLTREVETARLKTEGDARTQMEVLGRLGALESRVALEARRASEAEVQVGKTAKEGLGIVRQEVEVLQAHFKALQQKQTEQQHQHQQQPPTSSGKEREASDQEARVRLGALEKRVGSVEGGVHEALELGKKALSTISTSNDGPSAVTTAWWNKLAAGDKSGITIKSSDGQDVISLIEHLVDAAVYTHSKDTLGRPDFALHSGGARVIPSLSSPTFEMRPDNVRGTLLGLITGNGHAIGRPPVTALHHELHNGHCWPFAGHQGQLGVALAAPTYVSEISIDHVAREVAFDMRSAPREMEVWGMVEGKDNIAKVREWMAERERKREEKRALGEEVEEDPEYPKTLPRAPQYVRIAKFTYNIHGGRNVQTFPVDEEVRALGVDFGIVVLNIKSNWGREEFTCLYRMRVHGQRMGETPLPYPEEISA</sequence>
<evidence type="ECO:0000256" key="6">
    <source>
        <dbReference type="SAM" id="MobiDB-lite"/>
    </source>
</evidence>
<feature type="compositionally biased region" description="Low complexity" evidence="6">
    <location>
        <begin position="415"/>
        <end position="429"/>
    </location>
</feature>
<dbReference type="AlphaFoldDB" id="A0A9P7GC01"/>
<feature type="compositionally biased region" description="Low complexity" evidence="6">
    <location>
        <begin position="635"/>
        <end position="651"/>
    </location>
</feature>
<keyword evidence="4 7" id="KW-0472">Membrane</keyword>
<evidence type="ECO:0000256" key="7">
    <source>
        <dbReference type="SAM" id="Phobius"/>
    </source>
</evidence>
<dbReference type="GO" id="GO:0034993">
    <property type="term" value="C:meiotic nuclear membrane microtubule tethering complex"/>
    <property type="evidence" value="ECO:0007669"/>
    <property type="project" value="TreeGrafter"/>
</dbReference>
<dbReference type="OrthoDB" id="342281at2759"/>
<name>A0A9P7GC01_9AGAR</name>
<feature type="compositionally biased region" description="Low complexity" evidence="6">
    <location>
        <begin position="120"/>
        <end position="135"/>
    </location>
</feature>
<feature type="compositionally biased region" description="Basic and acidic residues" evidence="6">
    <location>
        <begin position="654"/>
        <end position="663"/>
    </location>
</feature>
<feature type="transmembrane region" description="Helical" evidence="7">
    <location>
        <begin position="454"/>
        <end position="483"/>
    </location>
</feature>
<feature type="coiled-coil region" evidence="5">
    <location>
        <begin position="546"/>
        <end position="573"/>
    </location>
</feature>
<dbReference type="GO" id="GO:0043495">
    <property type="term" value="F:protein-membrane adaptor activity"/>
    <property type="evidence" value="ECO:0007669"/>
    <property type="project" value="TreeGrafter"/>
</dbReference>
<keyword evidence="3 7" id="KW-1133">Transmembrane helix</keyword>
<proteinExistence type="predicted"/>
<accession>A0A9P7GC01</accession>
<dbReference type="Proteomes" id="UP000775547">
    <property type="component" value="Unassembled WGS sequence"/>
</dbReference>
<evidence type="ECO:0000256" key="3">
    <source>
        <dbReference type="ARBA" id="ARBA00022989"/>
    </source>
</evidence>
<evidence type="ECO:0000256" key="1">
    <source>
        <dbReference type="ARBA" id="ARBA00004370"/>
    </source>
</evidence>
<feature type="region of interest" description="Disordered" evidence="6">
    <location>
        <begin position="634"/>
        <end position="663"/>
    </location>
</feature>
<dbReference type="InterPro" id="IPR012919">
    <property type="entry name" value="SUN_dom"/>
</dbReference>
<reference evidence="9" key="2">
    <citation type="submission" date="2021-10" db="EMBL/GenBank/DDBJ databases">
        <title>Phylogenomics reveals ancestral predisposition of the termite-cultivated fungus Termitomyces towards a domesticated lifestyle.</title>
        <authorList>
            <person name="Auxier B."/>
            <person name="Grum-Grzhimaylo A."/>
            <person name="Cardenas M.E."/>
            <person name="Lodge J.D."/>
            <person name="Laessoe T."/>
            <person name="Pedersen O."/>
            <person name="Smith M.E."/>
            <person name="Kuyper T.W."/>
            <person name="Franco-Molano E.A."/>
            <person name="Baroni T.J."/>
            <person name="Aanen D.K."/>
        </authorList>
    </citation>
    <scope>NUCLEOTIDE SEQUENCE</scope>
    <source>
        <strain evidence="9">AP01</strain>
        <tissue evidence="9">Mycelium</tissue>
    </source>
</reference>
<feature type="region of interest" description="Disordered" evidence="6">
    <location>
        <begin position="1"/>
        <end position="431"/>
    </location>
</feature>
<feature type="domain" description="SUN" evidence="8">
    <location>
        <begin position="763"/>
        <end position="970"/>
    </location>
</feature>
<comment type="caution">
    <text evidence="9">The sequence shown here is derived from an EMBL/GenBank/DDBJ whole genome shotgun (WGS) entry which is preliminary data.</text>
</comment>
<feature type="compositionally biased region" description="Basic and acidic residues" evidence="6">
    <location>
        <begin position="880"/>
        <end position="890"/>
    </location>
</feature>
<feature type="transmembrane region" description="Helical" evidence="7">
    <location>
        <begin position="495"/>
        <end position="518"/>
    </location>
</feature>
<gene>
    <name evidence="9" type="ORF">DXG03_004722</name>
</gene>
<evidence type="ECO:0000259" key="8">
    <source>
        <dbReference type="PROSITE" id="PS51469"/>
    </source>
</evidence>
<evidence type="ECO:0000256" key="5">
    <source>
        <dbReference type="SAM" id="Coils"/>
    </source>
</evidence>
<dbReference type="InterPro" id="IPR045119">
    <property type="entry name" value="SUN1-5"/>
</dbReference>
<comment type="subcellular location">
    <subcellularLocation>
        <location evidence="1">Membrane</location>
    </subcellularLocation>
</comment>